<protein>
    <submittedName>
        <fullName evidence="2">Uncharacterized protein</fullName>
    </submittedName>
</protein>
<dbReference type="OrthoDB" id="9975802at2"/>
<evidence type="ECO:0000313" key="2">
    <source>
        <dbReference type="EMBL" id="TFW15937.1"/>
    </source>
</evidence>
<feature type="region of interest" description="Disordered" evidence="1">
    <location>
        <begin position="1"/>
        <end position="20"/>
    </location>
</feature>
<name>A0A4Y9S7C2_9BURK</name>
<accession>A0A4Y9S7C2</accession>
<reference evidence="2 3" key="1">
    <citation type="submission" date="2019-03" db="EMBL/GenBank/DDBJ databases">
        <title>Draft Genome Sequence of Duganella callidus sp. nov., a Novel Duganella Species Isolated from Cultivated Soil.</title>
        <authorList>
            <person name="Raths R."/>
            <person name="Peta V."/>
            <person name="Bucking H."/>
        </authorList>
    </citation>
    <scope>NUCLEOTIDE SEQUENCE [LARGE SCALE GENOMIC DNA]</scope>
    <source>
        <strain evidence="2 3">DN04</strain>
    </source>
</reference>
<proteinExistence type="predicted"/>
<sequence>MSTILQQGPAPDHPGTPEGNITLAAREWREKDRDHIAEKSATTGAAEYRARRKLRMTVDLNAPAGQP</sequence>
<dbReference type="Proteomes" id="UP000297729">
    <property type="component" value="Unassembled WGS sequence"/>
</dbReference>
<dbReference type="RefSeq" id="WP_135204223.1">
    <property type="nucleotide sequence ID" value="NZ_SPVG01000245.1"/>
</dbReference>
<organism evidence="2 3">
    <name type="scientific">Duganella callida</name>
    <dbReference type="NCBI Taxonomy" id="2561932"/>
    <lineage>
        <taxon>Bacteria</taxon>
        <taxon>Pseudomonadati</taxon>
        <taxon>Pseudomonadota</taxon>
        <taxon>Betaproteobacteria</taxon>
        <taxon>Burkholderiales</taxon>
        <taxon>Oxalobacteraceae</taxon>
        <taxon>Telluria group</taxon>
        <taxon>Duganella</taxon>
    </lineage>
</organism>
<dbReference type="EMBL" id="SPVG01000245">
    <property type="protein sequence ID" value="TFW15937.1"/>
    <property type="molecule type" value="Genomic_DNA"/>
</dbReference>
<keyword evidence="3" id="KW-1185">Reference proteome</keyword>
<evidence type="ECO:0000256" key="1">
    <source>
        <dbReference type="SAM" id="MobiDB-lite"/>
    </source>
</evidence>
<evidence type="ECO:0000313" key="3">
    <source>
        <dbReference type="Proteomes" id="UP000297729"/>
    </source>
</evidence>
<comment type="caution">
    <text evidence="2">The sequence shown here is derived from an EMBL/GenBank/DDBJ whole genome shotgun (WGS) entry which is preliminary data.</text>
</comment>
<gene>
    <name evidence="2" type="ORF">E4L98_24900</name>
</gene>
<dbReference type="AlphaFoldDB" id="A0A4Y9S7C2"/>